<dbReference type="Proteomes" id="UP001642540">
    <property type="component" value="Unassembled WGS sequence"/>
</dbReference>
<evidence type="ECO:0000259" key="10">
    <source>
        <dbReference type="PROSITE" id="PS51864"/>
    </source>
</evidence>
<dbReference type="SMART" id="SM00235">
    <property type="entry name" value="ZnMc"/>
    <property type="match status" value="1"/>
</dbReference>
<sequence>MSELLGIPQPVPPKKMQKSIESDERFNAAVKDLVDSNLLHRNPQTDPNFLIDVREIFKKWDAEARNKKKSVERRSVDSNEDQEETTDEDEDDDNPNKELAQAELEEDTDSQVEYQNGRGLETDSENSGSDMMPMPAQTQPEVEVEEVSNRGENNEKTNEEMKAEVYKEEMPAGAESPMEEEPDFVEKNNNKPEEDSEPPLSNRVLDPRIDNPPESNLEEDSSLEPENQRGIPLVYGAATMVRPIPYHERNQDVGGSYNQDDEAGFINDDEDSLKDSVITSVLEAEIIADGFDCSGNRGHLRHMTSNSKYFVDVARLYNFREAREVCSKLNLVIAEVEGLGDHRTIEEFMSVNEFYDAKGSSGGGSFFIGLNDIKIEGVFKHGNGKNVTYQNFLPSQPDDKHETEDCVTITKETRDGPAGSADFDCNKTAHVFCMFRADTQCYNESKETIENRKLETERNLHLLVNATERAYFVSNYQATWKEAMKQCEAKQMKVFNMDGVVTMGFFRSILKWERNFFRVRMPTVQYWTSGKFQKSHMTAPIIWHTKPELNESEERGVEKHNSTFSFSGLYHWSTAKKRDPGGPHGWRRDLCVSFGFDKNPEAIPYLRNTNCDLPTYFVCYVEYPEISGEEEGTDTDTTSTDGPRDPQDMPVLLEDLEPDEEDDGLEEASANETMPVKTAYCTTNAKEDSVEGRNGIQGNKYRWWSGFTVYIDPSYSRYDRRQMNLALDKLRKALCIPFYLFRRNQRPYGDYVHIRNLGDGRCHSLIGKYGGAQTMSLGRGCTDIGSALHEMGHALGLYHEHSRPDRDKYITIYWRNINQNLRSQFEIERGTNSYGVPYNTRSIMHYPGDAFSGNGRATMASKTGGRLGGDDLQQTDINLLRKMYRCDE</sequence>
<evidence type="ECO:0000256" key="4">
    <source>
        <dbReference type="ARBA" id="ARBA00022833"/>
    </source>
</evidence>
<dbReference type="Pfam" id="PF01400">
    <property type="entry name" value="Astacin"/>
    <property type="match status" value="1"/>
</dbReference>
<dbReference type="InterPro" id="IPR016187">
    <property type="entry name" value="CTDL_fold"/>
</dbReference>
<feature type="compositionally biased region" description="Basic and acidic residues" evidence="8">
    <location>
        <begin position="147"/>
        <end position="170"/>
    </location>
</feature>
<feature type="domain" description="Peptidase M12A" evidence="10">
    <location>
        <begin position="694"/>
        <end position="887"/>
    </location>
</feature>
<feature type="binding site" evidence="6">
    <location>
        <position position="789"/>
    </location>
    <ligand>
        <name>Zn(2+)</name>
        <dbReference type="ChEBI" id="CHEBI:29105"/>
        <note>catalytic</note>
    </ligand>
</feature>
<keyword evidence="5 6" id="KW-0482">Metalloprotease</keyword>
<comment type="caution">
    <text evidence="6">Lacks conserved residue(s) required for the propagation of feature annotation.</text>
</comment>
<dbReference type="InterPro" id="IPR024079">
    <property type="entry name" value="MetalloPept_cat_dom_sf"/>
</dbReference>
<dbReference type="SUPFAM" id="SSF56436">
    <property type="entry name" value="C-type lectin-like"/>
    <property type="match status" value="2"/>
</dbReference>
<comment type="cofactor">
    <cofactor evidence="6 7">
        <name>Zn(2+)</name>
        <dbReference type="ChEBI" id="CHEBI:29105"/>
    </cofactor>
    <text evidence="6 7">Binds 1 zinc ion per subunit.</text>
</comment>
<evidence type="ECO:0000256" key="7">
    <source>
        <dbReference type="RuleBase" id="RU361183"/>
    </source>
</evidence>
<keyword evidence="3 6" id="KW-0378">Hydrolase</keyword>
<evidence type="ECO:0000313" key="11">
    <source>
        <dbReference type="EMBL" id="CAL8075756.1"/>
    </source>
</evidence>
<dbReference type="EC" id="3.4.24.-" evidence="7"/>
<dbReference type="InterPro" id="IPR001304">
    <property type="entry name" value="C-type_lectin-like"/>
</dbReference>
<evidence type="ECO:0000256" key="2">
    <source>
        <dbReference type="ARBA" id="ARBA00022723"/>
    </source>
</evidence>
<reference evidence="11 12" key="1">
    <citation type="submission" date="2024-08" db="EMBL/GenBank/DDBJ databases">
        <authorList>
            <person name="Cucini C."/>
            <person name="Frati F."/>
        </authorList>
    </citation>
    <scope>NUCLEOTIDE SEQUENCE [LARGE SCALE GENOMIC DNA]</scope>
</reference>
<name>A0ABP1PSL3_9HEXA</name>
<keyword evidence="12" id="KW-1185">Reference proteome</keyword>
<organism evidence="11 12">
    <name type="scientific">Orchesella dallaii</name>
    <dbReference type="NCBI Taxonomy" id="48710"/>
    <lineage>
        <taxon>Eukaryota</taxon>
        <taxon>Metazoa</taxon>
        <taxon>Ecdysozoa</taxon>
        <taxon>Arthropoda</taxon>
        <taxon>Hexapoda</taxon>
        <taxon>Collembola</taxon>
        <taxon>Entomobryomorpha</taxon>
        <taxon>Entomobryoidea</taxon>
        <taxon>Orchesellidae</taxon>
        <taxon>Orchesellinae</taxon>
        <taxon>Orchesella</taxon>
    </lineage>
</organism>
<gene>
    <name evidence="11" type="ORF">ODALV1_LOCUS3275</name>
</gene>
<evidence type="ECO:0000256" key="1">
    <source>
        <dbReference type="ARBA" id="ARBA00022670"/>
    </source>
</evidence>
<dbReference type="InterPro" id="IPR001506">
    <property type="entry name" value="Peptidase_M12A"/>
</dbReference>
<dbReference type="SUPFAM" id="SSF55486">
    <property type="entry name" value="Metalloproteases ('zincins'), catalytic domain"/>
    <property type="match status" value="1"/>
</dbReference>
<dbReference type="Gene3D" id="3.40.390.10">
    <property type="entry name" value="Collagenase (Catalytic Domain)"/>
    <property type="match status" value="1"/>
</dbReference>
<dbReference type="InterPro" id="IPR016186">
    <property type="entry name" value="C-type_lectin-like/link_sf"/>
</dbReference>
<dbReference type="Gene3D" id="3.10.100.10">
    <property type="entry name" value="Mannose-Binding Protein A, subunit A"/>
    <property type="match status" value="2"/>
</dbReference>
<feature type="domain" description="C-type lectin" evidence="9">
    <location>
        <begin position="304"/>
        <end position="434"/>
    </location>
</feature>
<evidence type="ECO:0000313" key="12">
    <source>
        <dbReference type="Proteomes" id="UP001642540"/>
    </source>
</evidence>
<dbReference type="InterPro" id="IPR006026">
    <property type="entry name" value="Peptidase_Metallo"/>
</dbReference>
<dbReference type="SMART" id="SM00034">
    <property type="entry name" value="CLECT"/>
    <property type="match status" value="1"/>
</dbReference>
<feature type="region of interest" description="Disordered" evidence="8">
    <location>
        <begin position="628"/>
        <end position="650"/>
    </location>
</feature>
<keyword evidence="1 6" id="KW-0645">Protease</keyword>
<dbReference type="PROSITE" id="PS51864">
    <property type="entry name" value="ASTACIN"/>
    <property type="match status" value="1"/>
</dbReference>
<dbReference type="PANTHER" id="PTHR10127:SF780">
    <property type="entry name" value="METALLOENDOPEPTIDASE"/>
    <property type="match status" value="1"/>
</dbReference>
<proteinExistence type="predicted"/>
<feature type="compositionally biased region" description="Basic and acidic residues" evidence="8">
    <location>
        <begin position="184"/>
        <end position="193"/>
    </location>
</feature>
<dbReference type="PROSITE" id="PS50041">
    <property type="entry name" value="C_TYPE_LECTIN_2"/>
    <property type="match status" value="1"/>
</dbReference>
<dbReference type="PANTHER" id="PTHR10127">
    <property type="entry name" value="DISCOIDIN, CUB, EGF, LAMININ , AND ZINC METALLOPROTEASE DOMAIN CONTAINING"/>
    <property type="match status" value="1"/>
</dbReference>
<feature type="active site" evidence="6">
    <location>
        <position position="790"/>
    </location>
</feature>
<feature type="binding site" evidence="6">
    <location>
        <position position="793"/>
    </location>
    <ligand>
        <name>Zn(2+)</name>
        <dbReference type="ChEBI" id="CHEBI:29105"/>
        <note>catalytic</note>
    </ligand>
</feature>
<feature type="region of interest" description="Disordered" evidence="8">
    <location>
        <begin position="62"/>
        <end position="229"/>
    </location>
</feature>
<dbReference type="InterPro" id="IPR034035">
    <property type="entry name" value="Astacin-like_dom"/>
</dbReference>
<comment type="caution">
    <text evidence="11">The sequence shown here is derived from an EMBL/GenBank/DDBJ whole genome shotgun (WGS) entry which is preliminary data.</text>
</comment>
<evidence type="ECO:0000256" key="8">
    <source>
        <dbReference type="SAM" id="MobiDB-lite"/>
    </source>
</evidence>
<dbReference type="PRINTS" id="PR00480">
    <property type="entry name" value="ASTACIN"/>
</dbReference>
<protein>
    <recommendedName>
        <fullName evidence="7">Metalloendopeptidase</fullName>
        <ecNumber evidence="7">3.4.24.-</ecNumber>
    </recommendedName>
</protein>
<keyword evidence="4 6" id="KW-0862">Zinc</keyword>
<feature type="binding site" evidence="6">
    <location>
        <position position="799"/>
    </location>
    <ligand>
        <name>Zn(2+)</name>
        <dbReference type="ChEBI" id="CHEBI:29105"/>
        <note>catalytic</note>
    </ligand>
</feature>
<evidence type="ECO:0000256" key="6">
    <source>
        <dbReference type="PROSITE-ProRule" id="PRU01211"/>
    </source>
</evidence>
<dbReference type="CDD" id="cd04280">
    <property type="entry name" value="ZnMc_astacin_like"/>
    <property type="match status" value="1"/>
</dbReference>
<dbReference type="Pfam" id="PF00059">
    <property type="entry name" value="Lectin_C"/>
    <property type="match status" value="1"/>
</dbReference>
<evidence type="ECO:0000259" key="9">
    <source>
        <dbReference type="PROSITE" id="PS50041"/>
    </source>
</evidence>
<dbReference type="EMBL" id="CAXLJM020000009">
    <property type="protein sequence ID" value="CAL8075756.1"/>
    <property type="molecule type" value="Genomic_DNA"/>
</dbReference>
<keyword evidence="2 6" id="KW-0479">Metal-binding</keyword>
<accession>A0ABP1PSL3</accession>
<evidence type="ECO:0000256" key="5">
    <source>
        <dbReference type="ARBA" id="ARBA00023049"/>
    </source>
</evidence>
<evidence type="ECO:0000256" key="3">
    <source>
        <dbReference type="ARBA" id="ARBA00022801"/>
    </source>
</evidence>
<feature type="compositionally biased region" description="Acidic residues" evidence="8">
    <location>
        <begin position="78"/>
        <end position="93"/>
    </location>
</feature>
<feature type="region of interest" description="Disordered" evidence="8">
    <location>
        <begin position="1"/>
        <end position="21"/>
    </location>
</feature>